<dbReference type="AlphaFoldDB" id="A0A199NQW6"/>
<sequence length="251" mass="27087">MSAELQQPDSAHDDSVSPALHLQAVRQRRLRLVGGGAQEVETSEGVLETAQDADRSTGSARARRRPLASAPARARRRRIPLIIATFLGVLLTLGFALLMNITISQNQYDLVQLRAQEQDLTERNQALSQEIEFQQAPQNLAARASQLGMVSQAQQAQLDLRTGKLNGTPQAAEAVGEDPKEAAEQGRTNLIDPPKGSDTEAAQQAQQRAAEQQKKDEAAQKKADEQKKAQERASASPAASQSGQAGDDRGR</sequence>
<name>A0A199NQW6_9MICC</name>
<feature type="region of interest" description="Disordered" evidence="1">
    <location>
        <begin position="168"/>
        <end position="251"/>
    </location>
</feature>
<keyword evidence="2" id="KW-1133">Transmembrane helix</keyword>
<comment type="caution">
    <text evidence="3">The sequence shown here is derived from an EMBL/GenBank/DDBJ whole genome shotgun (WGS) entry which is preliminary data.</text>
</comment>
<feature type="compositionally biased region" description="Low complexity" evidence="1">
    <location>
        <begin position="200"/>
        <end position="210"/>
    </location>
</feature>
<dbReference type="Proteomes" id="UP000053171">
    <property type="component" value="Unassembled WGS sequence"/>
</dbReference>
<protein>
    <recommendedName>
        <fullName evidence="5">Cell division protein FtsL</fullName>
    </recommendedName>
</protein>
<feature type="region of interest" description="Disordered" evidence="1">
    <location>
        <begin position="36"/>
        <end position="70"/>
    </location>
</feature>
<gene>
    <name evidence="3" type="ORF">AN277_0209515</name>
</gene>
<keyword evidence="2" id="KW-0812">Transmembrane</keyword>
<evidence type="ECO:0000313" key="4">
    <source>
        <dbReference type="Proteomes" id="UP000053171"/>
    </source>
</evidence>
<evidence type="ECO:0000313" key="3">
    <source>
        <dbReference type="EMBL" id="OAX51312.1"/>
    </source>
</evidence>
<proteinExistence type="predicted"/>
<feature type="compositionally biased region" description="Low complexity" evidence="1">
    <location>
        <begin position="232"/>
        <end position="245"/>
    </location>
</feature>
<evidence type="ECO:0008006" key="5">
    <source>
        <dbReference type="Google" id="ProtNLM"/>
    </source>
</evidence>
<dbReference type="RefSeq" id="WP_064725779.1">
    <property type="nucleotide sequence ID" value="NZ_JADPWM010000009.1"/>
</dbReference>
<evidence type="ECO:0000256" key="2">
    <source>
        <dbReference type="SAM" id="Phobius"/>
    </source>
</evidence>
<keyword evidence="2" id="KW-0472">Membrane</keyword>
<evidence type="ECO:0000256" key="1">
    <source>
        <dbReference type="SAM" id="MobiDB-lite"/>
    </source>
</evidence>
<dbReference type="EMBL" id="LJBJ02000024">
    <property type="protein sequence ID" value="OAX51312.1"/>
    <property type="molecule type" value="Genomic_DNA"/>
</dbReference>
<organism evidence="3 4">
    <name type="scientific">Rothia kristinae</name>
    <dbReference type="NCBI Taxonomy" id="37923"/>
    <lineage>
        <taxon>Bacteria</taxon>
        <taxon>Bacillati</taxon>
        <taxon>Actinomycetota</taxon>
        <taxon>Actinomycetes</taxon>
        <taxon>Micrococcales</taxon>
        <taxon>Micrococcaceae</taxon>
        <taxon>Rothia</taxon>
    </lineage>
</organism>
<feature type="compositionally biased region" description="Basic and acidic residues" evidence="1">
    <location>
        <begin position="211"/>
        <end position="231"/>
    </location>
</feature>
<reference evidence="3" key="1">
    <citation type="submission" date="2016-06" db="EMBL/GenBank/DDBJ databases">
        <title>Identification of putative biosynthetic pathways for the production of bioactive secondary metabolites by the marine actinomycete Kocuria kristinae RUTW2-3.</title>
        <authorList>
            <person name="Waterworth S.C."/>
            <person name="Walmsley T.A."/>
            <person name="Matongo T."/>
            <person name="Davies-Coleman M.T."/>
            <person name="Dorrington R.A."/>
        </authorList>
    </citation>
    <scope>NUCLEOTIDE SEQUENCE [LARGE SCALE GENOMIC DNA]</scope>
    <source>
        <strain evidence="3">RUTW2-3</strain>
    </source>
</reference>
<keyword evidence="4" id="KW-1185">Reference proteome</keyword>
<feature type="transmembrane region" description="Helical" evidence="2">
    <location>
        <begin position="81"/>
        <end position="103"/>
    </location>
</feature>
<accession>A0A199NQW6</accession>